<dbReference type="EMBL" id="QGGL01000002">
    <property type="protein sequence ID" value="PWK16017.1"/>
    <property type="molecule type" value="Genomic_DNA"/>
</dbReference>
<feature type="transmembrane region" description="Helical" evidence="1">
    <location>
        <begin position="97"/>
        <end position="116"/>
    </location>
</feature>
<comment type="caution">
    <text evidence="2">The sequence shown here is derived from an EMBL/GenBank/DDBJ whole genome shotgun (WGS) entry which is preliminary data.</text>
</comment>
<keyword evidence="1" id="KW-0812">Transmembrane</keyword>
<dbReference type="AlphaFoldDB" id="A0A316DCW0"/>
<proteinExistence type="predicted"/>
<dbReference type="InterPro" id="IPR048147">
    <property type="entry name" value="CBO0543-like"/>
</dbReference>
<organism evidence="2 3">
    <name type="scientific">Tumebacillus permanentifrigoris</name>
    <dbReference type="NCBI Taxonomy" id="378543"/>
    <lineage>
        <taxon>Bacteria</taxon>
        <taxon>Bacillati</taxon>
        <taxon>Bacillota</taxon>
        <taxon>Bacilli</taxon>
        <taxon>Bacillales</taxon>
        <taxon>Alicyclobacillaceae</taxon>
        <taxon>Tumebacillus</taxon>
    </lineage>
</organism>
<gene>
    <name evidence="2" type="ORF">C7459_102263</name>
</gene>
<keyword evidence="3" id="KW-1185">Reference proteome</keyword>
<evidence type="ECO:0000256" key="1">
    <source>
        <dbReference type="SAM" id="Phobius"/>
    </source>
</evidence>
<feature type="transmembrane region" description="Helical" evidence="1">
    <location>
        <begin position="67"/>
        <end position="85"/>
    </location>
</feature>
<evidence type="ECO:0000313" key="3">
    <source>
        <dbReference type="Proteomes" id="UP000245634"/>
    </source>
</evidence>
<feature type="transmembrane region" description="Helical" evidence="1">
    <location>
        <begin position="6"/>
        <end position="24"/>
    </location>
</feature>
<dbReference type="NCBIfam" id="NF041644">
    <property type="entry name" value="CBO0543_fam"/>
    <property type="match status" value="1"/>
</dbReference>
<name>A0A316DCW0_9BACL</name>
<reference evidence="2 3" key="1">
    <citation type="submission" date="2018-05" db="EMBL/GenBank/DDBJ databases">
        <title>Genomic Encyclopedia of Type Strains, Phase IV (KMG-IV): sequencing the most valuable type-strain genomes for metagenomic binning, comparative biology and taxonomic classification.</title>
        <authorList>
            <person name="Goeker M."/>
        </authorList>
    </citation>
    <scope>NUCLEOTIDE SEQUENCE [LARGE SCALE GENOMIC DNA]</scope>
    <source>
        <strain evidence="2 3">DSM 18773</strain>
    </source>
</reference>
<keyword evidence="1" id="KW-0472">Membrane</keyword>
<accession>A0A316DCW0</accession>
<keyword evidence="1" id="KW-1133">Transmembrane helix</keyword>
<sequence>MEKLDYRWVSWVAVAISILVIVFAPKRVPGHENFFILSFTSSFAFMFDLVVGNILDLYDYGTHRVEVLDLAQISIVNPAIGILLLNYWPERKGWWRVIGYLMLVVALLLCFELLWLKLDLMRYKGWSLLKSAISYPFLLTTLRIAQLTYRHMVRTASAAK</sequence>
<feature type="transmembrane region" description="Helical" evidence="1">
    <location>
        <begin position="36"/>
        <end position="55"/>
    </location>
</feature>
<dbReference type="Proteomes" id="UP000245634">
    <property type="component" value="Unassembled WGS sequence"/>
</dbReference>
<protein>
    <submittedName>
        <fullName evidence="2">Uncharacterized protein</fullName>
    </submittedName>
</protein>
<evidence type="ECO:0000313" key="2">
    <source>
        <dbReference type="EMBL" id="PWK16017.1"/>
    </source>
</evidence>